<dbReference type="AlphaFoldDB" id="A0AB38YIH9"/>
<dbReference type="PIRSF" id="PIRSF003180">
    <property type="entry name" value="DiGMPpdiest_YuxH"/>
    <property type="match status" value="1"/>
</dbReference>
<evidence type="ECO:0000313" key="2">
    <source>
        <dbReference type="EMBL" id="WLD58918.1"/>
    </source>
</evidence>
<gene>
    <name evidence="2" type="ORF">NFC81_03795</name>
</gene>
<dbReference type="Pfam" id="PF08668">
    <property type="entry name" value="HDOD"/>
    <property type="match status" value="1"/>
</dbReference>
<dbReference type="SUPFAM" id="SSF109604">
    <property type="entry name" value="HD-domain/PDEase-like"/>
    <property type="match status" value="1"/>
</dbReference>
<dbReference type="Gene3D" id="3.20.20.450">
    <property type="entry name" value="EAL domain"/>
    <property type="match status" value="1"/>
</dbReference>
<dbReference type="InterPro" id="IPR035919">
    <property type="entry name" value="EAL_sf"/>
</dbReference>
<dbReference type="InterPro" id="IPR014408">
    <property type="entry name" value="dGMP_Pdiesterase_EAL/HD-GYP"/>
</dbReference>
<accession>A0AB38YIH9</accession>
<dbReference type="PANTHER" id="PTHR33525:SF4">
    <property type="entry name" value="CYCLIC DI-GMP PHOSPHODIESTERASE CDGJ"/>
    <property type="match status" value="1"/>
</dbReference>
<dbReference type="PANTHER" id="PTHR33525">
    <property type="match status" value="1"/>
</dbReference>
<feature type="domain" description="HDOD" evidence="1">
    <location>
        <begin position="210"/>
        <end position="396"/>
    </location>
</feature>
<dbReference type="PROSITE" id="PS51833">
    <property type="entry name" value="HDOD"/>
    <property type="match status" value="1"/>
</dbReference>
<sequence length="408" mass="45513">MTDRNQTLPPVESAPHAHIALQPLFDGQFQHTGDALLYRHSGFADHAEITSPTHATTSAVIMAIYEIGLTQLVGERDLYIKAPAEWLQNTDLLPPPDPKLVLEINYNDLASDLHVFNLVRSGYRLSLFCESWPREDCWPSFETVKIAADTVDLSKSRLDVLRALNPELGFIAHRVATREMFELCQSVGFDRFQGYFFAKPMTLKVAGRSKGGNRQVLLSIMQELHSEDVDVQRLSSLMTQLPQATFLLLKRVNSVRESSVRQIESLPDALVRLGLTEIRTLMASLLVVEMGEQAHLVLPEVLTRAAFCRQLVAKKPNLNPDTAFSVGLFSMLPAVLAMPIESLLTELNVSQEIGGALRSGIGEYGKLLRLVEAFDSAELSPQNRSLIAELNRQYLIARAWSQEILVNL</sequence>
<dbReference type="RefSeq" id="WP_304996206.1">
    <property type="nucleotide sequence ID" value="NZ_CP101717.1"/>
</dbReference>
<dbReference type="InterPro" id="IPR013976">
    <property type="entry name" value="HDOD"/>
</dbReference>
<proteinExistence type="predicted"/>
<dbReference type="Gene3D" id="1.10.3210.10">
    <property type="entry name" value="Hypothetical protein af1432"/>
    <property type="match status" value="1"/>
</dbReference>
<evidence type="ECO:0000259" key="1">
    <source>
        <dbReference type="PROSITE" id="PS51833"/>
    </source>
</evidence>
<reference evidence="2" key="1">
    <citation type="submission" date="2022-07" db="EMBL/GenBank/DDBJ databases">
        <title>Complete genome sequence of Salinispirillum sp. LH10-3-1 capable of multiple carbohydrate inversion isolated from a soda lake.</title>
        <authorList>
            <person name="Liu J."/>
            <person name="Zhai Y."/>
            <person name="Zhang H."/>
            <person name="Yang H."/>
            <person name="Qu J."/>
            <person name="Li J."/>
        </authorList>
    </citation>
    <scope>NUCLEOTIDE SEQUENCE</scope>
    <source>
        <strain evidence="2">LH 10-3-1</strain>
    </source>
</reference>
<name>A0AB38YIH9_9GAMM</name>
<dbReference type="EMBL" id="CP101717">
    <property type="protein sequence ID" value="WLD58918.1"/>
    <property type="molecule type" value="Genomic_DNA"/>
</dbReference>
<dbReference type="SUPFAM" id="SSF141868">
    <property type="entry name" value="EAL domain-like"/>
    <property type="match status" value="1"/>
</dbReference>
<dbReference type="InterPro" id="IPR052340">
    <property type="entry name" value="RNase_Y/CdgJ"/>
</dbReference>
<protein>
    <submittedName>
        <fullName evidence="2">HDOD domain-containing protein</fullName>
    </submittedName>
</protein>
<organism evidence="2">
    <name type="scientific">Salinispirillum sp. LH 10-3-1</name>
    <dbReference type="NCBI Taxonomy" id="2952525"/>
    <lineage>
        <taxon>Bacteria</taxon>
        <taxon>Pseudomonadati</taxon>
        <taxon>Pseudomonadota</taxon>
        <taxon>Gammaproteobacteria</taxon>
        <taxon>Oceanospirillales</taxon>
        <taxon>Saccharospirillaceae</taxon>
        <taxon>Salinispirillum</taxon>
    </lineage>
</organism>